<evidence type="ECO:0000256" key="4">
    <source>
        <dbReference type="ARBA" id="ARBA00022553"/>
    </source>
</evidence>
<dbReference type="CDD" id="cd00082">
    <property type="entry name" value="HisKA"/>
    <property type="match status" value="1"/>
</dbReference>
<dbReference type="GO" id="GO:0004721">
    <property type="term" value="F:phosphoprotein phosphatase activity"/>
    <property type="evidence" value="ECO:0007669"/>
    <property type="project" value="TreeGrafter"/>
</dbReference>
<dbReference type="Pfam" id="PF02518">
    <property type="entry name" value="HATPase_c"/>
    <property type="match status" value="1"/>
</dbReference>
<dbReference type="InterPro" id="IPR036097">
    <property type="entry name" value="HisK_dim/P_sf"/>
</dbReference>
<evidence type="ECO:0000259" key="10">
    <source>
        <dbReference type="PROSITE" id="PS50109"/>
    </source>
</evidence>
<keyword evidence="8 9" id="KW-0472">Membrane</keyword>
<dbReference type="SMART" id="SM00388">
    <property type="entry name" value="HisKA"/>
    <property type="match status" value="1"/>
</dbReference>
<keyword evidence="9" id="KW-0812">Transmembrane</keyword>
<evidence type="ECO:0000256" key="8">
    <source>
        <dbReference type="ARBA" id="ARBA00023136"/>
    </source>
</evidence>
<comment type="caution">
    <text evidence="11">The sequence shown here is derived from an EMBL/GenBank/DDBJ whole genome shotgun (WGS) entry which is preliminary data.</text>
</comment>
<gene>
    <name evidence="11" type="ORF">GH810_12265</name>
</gene>
<comment type="catalytic activity">
    <reaction evidence="1">
        <text>ATP + protein L-histidine = ADP + protein N-phospho-L-histidine.</text>
        <dbReference type="EC" id="2.7.13.3"/>
    </reaction>
</comment>
<comment type="subcellular location">
    <subcellularLocation>
        <location evidence="2">Membrane</location>
    </subcellularLocation>
</comment>
<dbReference type="AlphaFoldDB" id="A0A923HXQ2"/>
<dbReference type="EMBL" id="WJBD01000015">
    <property type="protein sequence ID" value="MBC3889090.1"/>
    <property type="molecule type" value="Genomic_DNA"/>
</dbReference>
<feature type="transmembrane region" description="Helical" evidence="9">
    <location>
        <begin position="152"/>
        <end position="178"/>
    </location>
</feature>
<organism evidence="11 12">
    <name type="scientific">Acetobacterium paludosum</name>
    <dbReference type="NCBI Taxonomy" id="52693"/>
    <lineage>
        <taxon>Bacteria</taxon>
        <taxon>Bacillati</taxon>
        <taxon>Bacillota</taxon>
        <taxon>Clostridia</taxon>
        <taxon>Eubacteriales</taxon>
        <taxon>Eubacteriaceae</taxon>
        <taxon>Acetobacterium</taxon>
    </lineage>
</organism>
<dbReference type="FunFam" id="3.30.565.10:FF:000006">
    <property type="entry name" value="Sensor histidine kinase WalK"/>
    <property type="match status" value="1"/>
</dbReference>
<dbReference type="PRINTS" id="PR00344">
    <property type="entry name" value="BCTRLSENSOR"/>
</dbReference>
<keyword evidence="12" id="KW-1185">Reference proteome</keyword>
<dbReference type="PROSITE" id="PS50109">
    <property type="entry name" value="HIS_KIN"/>
    <property type="match status" value="1"/>
</dbReference>
<dbReference type="GO" id="GO:0005886">
    <property type="term" value="C:plasma membrane"/>
    <property type="evidence" value="ECO:0007669"/>
    <property type="project" value="TreeGrafter"/>
</dbReference>
<dbReference type="Proteomes" id="UP000616595">
    <property type="component" value="Unassembled WGS sequence"/>
</dbReference>
<dbReference type="Gene3D" id="1.10.287.130">
    <property type="match status" value="1"/>
</dbReference>
<dbReference type="InterPro" id="IPR003661">
    <property type="entry name" value="HisK_dim/P_dom"/>
</dbReference>
<dbReference type="SUPFAM" id="SSF55874">
    <property type="entry name" value="ATPase domain of HSP90 chaperone/DNA topoisomerase II/histidine kinase"/>
    <property type="match status" value="1"/>
</dbReference>
<protein>
    <recommendedName>
        <fullName evidence="3">histidine kinase</fullName>
        <ecNumber evidence="3">2.7.13.3</ecNumber>
    </recommendedName>
</protein>
<dbReference type="FunFam" id="1.10.287.130:FF:000001">
    <property type="entry name" value="Two-component sensor histidine kinase"/>
    <property type="match status" value="1"/>
</dbReference>
<dbReference type="RefSeq" id="WP_148567652.1">
    <property type="nucleotide sequence ID" value="NZ_RXYA01000011.1"/>
</dbReference>
<keyword evidence="4" id="KW-0597">Phosphoprotein</keyword>
<dbReference type="CDD" id="cd00075">
    <property type="entry name" value="HATPase"/>
    <property type="match status" value="1"/>
</dbReference>
<evidence type="ECO:0000256" key="7">
    <source>
        <dbReference type="ARBA" id="ARBA00023012"/>
    </source>
</evidence>
<evidence type="ECO:0000313" key="11">
    <source>
        <dbReference type="EMBL" id="MBC3889090.1"/>
    </source>
</evidence>
<evidence type="ECO:0000256" key="3">
    <source>
        <dbReference type="ARBA" id="ARBA00012438"/>
    </source>
</evidence>
<dbReference type="PANTHER" id="PTHR45453:SF1">
    <property type="entry name" value="PHOSPHATE REGULON SENSOR PROTEIN PHOR"/>
    <property type="match status" value="1"/>
</dbReference>
<dbReference type="InterPro" id="IPR050351">
    <property type="entry name" value="BphY/WalK/GraS-like"/>
</dbReference>
<evidence type="ECO:0000256" key="1">
    <source>
        <dbReference type="ARBA" id="ARBA00000085"/>
    </source>
</evidence>
<dbReference type="GO" id="GO:0016036">
    <property type="term" value="P:cellular response to phosphate starvation"/>
    <property type="evidence" value="ECO:0007669"/>
    <property type="project" value="TreeGrafter"/>
</dbReference>
<reference evidence="11" key="2">
    <citation type="submission" date="2020-10" db="EMBL/GenBank/DDBJ databases">
        <title>Comparative genomics of the Acetobacterium genus.</title>
        <authorList>
            <person name="Marshall C."/>
            <person name="May H."/>
            <person name="Norman S."/>
        </authorList>
    </citation>
    <scope>NUCLEOTIDE SEQUENCE</scope>
    <source>
        <strain evidence="11">DER-2019</strain>
    </source>
</reference>
<keyword evidence="5" id="KW-0808">Transferase</keyword>
<dbReference type="PANTHER" id="PTHR45453">
    <property type="entry name" value="PHOSPHATE REGULON SENSOR PROTEIN PHOR"/>
    <property type="match status" value="1"/>
</dbReference>
<dbReference type="OrthoDB" id="9813151at2"/>
<reference evidence="11" key="1">
    <citation type="submission" date="2019-10" db="EMBL/GenBank/DDBJ databases">
        <authorList>
            <person name="Ross D.E."/>
            <person name="Gulliver D."/>
        </authorList>
    </citation>
    <scope>NUCLEOTIDE SEQUENCE</scope>
    <source>
        <strain evidence="11">DER-2019</strain>
    </source>
</reference>
<keyword evidence="6 11" id="KW-0418">Kinase</keyword>
<dbReference type="SUPFAM" id="SSF47384">
    <property type="entry name" value="Homodimeric domain of signal transducing histidine kinase"/>
    <property type="match status" value="1"/>
</dbReference>
<name>A0A923HXQ2_9FIRM</name>
<dbReference type="InterPro" id="IPR036890">
    <property type="entry name" value="HATPase_C_sf"/>
</dbReference>
<evidence type="ECO:0000256" key="2">
    <source>
        <dbReference type="ARBA" id="ARBA00004370"/>
    </source>
</evidence>
<evidence type="ECO:0000256" key="9">
    <source>
        <dbReference type="SAM" id="Phobius"/>
    </source>
</evidence>
<dbReference type="GO" id="GO:0000155">
    <property type="term" value="F:phosphorelay sensor kinase activity"/>
    <property type="evidence" value="ECO:0007669"/>
    <property type="project" value="InterPro"/>
</dbReference>
<feature type="transmembrane region" description="Helical" evidence="9">
    <location>
        <begin position="12"/>
        <end position="32"/>
    </location>
</feature>
<dbReference type="Gene3D" id="3.30.565.10">
    <property type="entry name" value="Histidine kinase-like ATPase, C-terminal domain"/>
    <property type="match status" value="1"/>
</dbReference>
<sequence>MFKEIKRKITLFNTLILVVFMFVFILLLGFLVKWSLNLTGEIYLTNVGKEIIENNGESDPPQVNSVDSVHDKVGYQFILWDSSHTVKSMKVNDRNLIMSGYELVIQENQASQFNTMVSDDVEYRVYTLSYSKDSNDYVLQIFQQITTEKSMVAYIIFFLLLIGVGSIVVLIPLSYFLAGKSLQPIKETFEDQKKFIANASHELRTPLTVIQTNVEVLKLKEDEQIKDNMKWLNNIGSESETMAKLISDLLLLAQAENQSLSVEKELFDLSSLCHQMVVLMTELANEKEIELGENITPDIHYRGDEERLKQAVRILVDNAIKYTPIGGKVQLCITQGKRNIVIAVKDTGVGLTEEEKAKVFSRFYRVDDARNRETGGYGLGLNIADYIVKKHGGKIKIESVPNEGSTFSILLPRTNIKQDTKKNNHNNYRIDSFL</sequence>
<dbReference type="EC" id="2.7.13.3" evidence="3"/>
<keyword evidence="7" id="KW-0902">Two-component regulatory system</keyword>
<dbReference type="Pfam" id="PF00512">
    <property type="entry name" value="HisKA"/>
    <property type="match status" value="1"/>
</dbReference>
<dbReference type="SMART" id="SM00387">
    <property type="entry name" value="HATPase_c"/>
    <property type="match status" value="1"/>
</dbReference>
<accession>A0A923HXQ2</accession>
<dbReference type="InterPro" id="IPR003594">
    <property type="entry name" value="HATPase_dom"/>
</dbReference>
<dbReference type="InterPro" id="IPR005467">
    <property type="entry name" value="His_kinase_dom"/>
</dbReference>
<dbReference type="InterPro" id="IPR004358">
    <property type="entry name" value="Sig_transdc_His_kin-like_C"/>
</dbReference>
<evidence type="ECO:0000256" key="6">
    <source>
        <dbReference type="ARBA" id="ARBA00022777"/>
    </source>
</evidence>
<proteinExistence type="predicted"/>
<feature type="domain" description="Histidine kinase" evidence="10">
    <location>
        <begin position="198"/>
        <end position="415"/>
    </location>
</feature>
<evidence type="ECO:0000256" key="5">
    <source>
        <dbReference type="ARBA" id="ARBA00022679"/>
    </source>
</evidence>
<keyword evidence="9" id="KW-1133">Transmembrane helix</keyword>
<evidence type="ECO:0000313" key="12">
    <source>
        <dbReference type="Proteomes" id="UP000616595"/>
    </source>
</evidence>